<evidence type="ECO:0000313" key="2">
    <source>
        <dbReference type="EMBL" id="ABE61829.1"/>
    </source>
</evidence>
<evidence type="ECO:0000256" key="1">
    <source>
        <dbReference type="SAM" id="MobiDB-lite"/>
    </source>
</evidence>
<dbReference type="KEGG" id="nha:Nham_0977"/>
<feature type="region of interest" description="Disordered" evidence="1">
    <location>
        <begin position="1"/>
        <end position="24"/>
    </location>
</feature>
<dbReference type="STRING" id="323097.Nham_0977"/>
<name>Q1QPL8_NITHX</name>
<protein>
    <submittedName>
        <fullName evidence="2">Uncharacterized protein</fullName>
    </submittedName>
</protein>
<accession>Q1QPL8</accession>
<reference evidence="2 3" key="1">
    <citation type="submission" date="2006-03" db="EMBL/GenBank/DDBJ databases">
        <title>Complete sequence of chromosome of Nitrobacter hamburgensis X14.</title>
        <authorList>
            <consortium name="US DOE Joint Genome Institute"/>
            <person name="Copeland A."/>
            <person name="Lucas S."/>
            <person name="Lapidus A."/>
            <person name="Barry K."/>
            <person name="Detter J.C."/>
            <person name="Glavina del Rio T."/>
            <person name="Hammon N."/>
            <person name="Israni S."/>
            <person name="Dalin E."/>
            <person name="Tice H."/>
            <person name="Pitluck S."/>
            <person name="Chain P."/>
            <person name="Malfatti S."/>
            <person name="Shin M."/>
            <person name="Vergez L."/>
            <person name="Schmutz J."/>
            <person name="Larimer F."/>
            <person name="Land M."/>
            <person name="Hauser L."/>
            <person name="Kyrpides N."/>
            <person name="Ivanova N."/>
            <person name="Ward B."/>
            <person name="Arp D."/>
            <person name="Klotz M."/>
            <person name="Stein L."/>
            <person name="O'Mullan G."/>
            <person name="Starkenburg S."/>
            <person name="Sayavedra L."/>
            <person name="Poret-Peterson A.T."/>
            <person name="Gentry M.E."/>
            <person name="Bruce D."/>
            <person name="Richardson P."/>
        </authorList>
    </citation>
    <scope>NUCLEOTIDE SEQUENCE [LARGE SCALE GENOMIC DNA]</scope>
    <source>
        <strain evidence="3">DSM 10229 / NCIMB 13809 / X14</strain>
    </source>
</reference>
<sequence>MACRPKRHNRRWQPSAIATAPQPASKTTRNYRIAMAPDAAVAFADSSMEAVSFHAIALLAILVPNAAASGDRFLVRSCSEPRSIQHVNGNRRGFMKVVM</sequence>
<dbReference type="Proteomes" id="UP000001953">
    <property type="component" value="Chromosome"/>
</dbReference>
<dbReference type="EMBL" id="CP000319">
    <property type="protein sequence ID" value="ABE61829.1"/>
    <property type="molecule type" value="Genomic_DNA"/>
</dbReference>
<proteinExistence type="predicted"/>
<keyword evidence="3" id="KW-1185">Reference proteome</keyword>
<feature type="compositionally biased region" description="Basic residues" evidence="1">
    <location>
        <begin position="1"/>
        <end position="11"/>
    </location>
</feature>
<evidence type="ECO:0000313" key="3">
    <source>
        <dbReference type="Proteomes" id="UP000001953"/>
    </source>
</evidence>
<dbReference type="HOGENOM" id="CLU_2317386_0_0_5"/>
<organism evidence="2 3">
    <name type="scientific">Nitrobacter hamburgensis (strain DSM 10229 / NCIMB 13809 / X14)</name>
    <dbReference type="NCBI Taxonomy" id="323097"/>
    <lineage>
        <taxon>Bacteria</taxon>
        <taxon>Pseudomonadati</taxon>
        <taxon>Pseudomonadota</taxon>
        <taxon>Alphaproteobacteria</taxon>
        <taxon>Hyphomicrobiales</taxon>
        <taxon>Nitrobacteraceae</taxon>
        <taxon>Nitrobacter</taxon>
    </lineage>
</organism>
<dbReference type="AlphaFoldDB" id="Q1QPL8"/>
<gene>
    <name evidence="2" type="ordered locus">Nham_0977</name>
</gene>